<evidence type="ECO:0000313" key="4">
    <source>
        <dbReference type="EMBL" id="EUC53524.1"/>
    </source>
</evidence>
<feature type="domain" description="HTH CENPB-type" evidence="3">
    <location>
        <begin position="18"/>
        <end position="91"/>
    </location>
</feature>
<reference evidence="5" key="1">
    <citation type="journal article" date="2014" name="Genome Announc.">
        <title>Draft genome sequence of the plant-pathogenic soil fungus Rhizoctonia solani anastomosis group 3 strain Rhs1AP.</title>
        <authorList>
            <person name="Cubeta M.A."/>
            <person name="Thomas E."/>
            <person name="Dean R.A."/>
            <person name="Jabaji S."/>
            <person name="Neate S.M."/>
            <person name="Tavantzis S."/>
            <person name="Toda T."/>
            <person name="Vilgalys R."/>
            <person name="Bharathan N."/>
            <person name="Fedorova-Abrams N."/>
            <person name="Pakala S.B."/>
            <person name="Pakala S.M."/>
            <person name="Zafar N."/>
            <person name="Joardar V."/>
            <person name="Losada L."/>
            <person name="Nierman W.C."/>
        </authorList>
    </citation>
    <scope>NUCLEOTIDE SEQUENCE [LARGE SCALE GENOMIC DNA]</scope>
    <source>
        <strain evidence="5">AG-3</strain>
    </source>
</reference>
<keyword evidence="4" id="KW-0378">Hydrolase</keyword>
<dbReference type="AlphaFoldDB" id="X8IWF7"/>
<dbReference type="GO" id="GO:0004519">
    <property type="term" value="F:endonuclease activity"/>
    <property type="evidence" value="ECO:0007669"/>
    <property type="project" value="UniProtKB-KW"/>
</dbReference>
<dbReference type="Pfam" id="PF03221">
    <property type="entry name" value="HTH_Tnp_Tc5"/>
    <property type="match status" value="1"/>
</dbReference>
<keyword evidence="4" id="KW-0540">Nuclease</keyword>
<dbReference type="InterPro" id="IPR050863">
    <property type="entry name" value="CenT-Element_Derived"/>
</dbReference>
<evidence type="ECO:0000256" key="2">
    <source>
        <dbReference type="SAM" id="MobiDB-lite"/>
    </source>
</evidence>
<comment type="caution">
    <text evidence="4">The sequence shown here is derived from an EMBL/GenBank/DDBJ whole genome shotgun (WGS) entry which is preliminary data.</text>
</comment>
<dbReference type="OrthoDB" id="162969at2759"/>
<dbReference type="EMBL" id="JATN01000322">
    <property type="protein sequence ID" value="EUC53524.1"/>
    <property type="molecule type" value="Genomic_DNA"/>
</dbReference>
<protein>
    <submittedName>
        <fullName evidence="4">DDE superfamily endonuclease</fullName>
    </submittedName>
</protein>
<evidence type="ECO:0000256" key="1">
    <source>
        <dbReference type="ARBA" id="ARBA00023125"/>
    </source>
</evidence>
<dbReference type="Proteomes" id="UP000030108">
    <property type="component" value="Unassembled WGS sequence"/>
</dbReference>
<dbReference type="PANTHER" id="PTHR19303">
    <property type="entry name" value="TRANSPOSON"/>
    <property type="match status" value="1"/>
</dbReference>
<feature type="compositionally biased region" description="Acidic residues" evidence="2">
    <location>
        <begin position="416"/>
        <end position="425"/>
    </location>
</feature>
<feature type="region of interest" description="Disordered" evidence="2">
    <location>
        <begin position="416"/>
        <end position="443"/>
    </location>
</feature>
<dbReference type="SUPFAM" id="SSF46689">
    <property type="entry name" value="Homeodomain-like"/>
    <property type="match status" value="1"/>
</dbReference>
<dbReference type="Gene3D" id="1.10.10.60">
    <property type="entry name" value="Homeodomain-like"/>
    <property type="match status" value="1"/>
</dbReference>
<proteinExistence type="predicted"/>
<keyword evidence="4" id="KW-0255">Endonuclease</keyword>
<evidence type="ECO:0000259" key="3">
    <source>
        <dbReference type="PROSITE" id="PS51253"/>
    </source>
</evidence>
<dbReference type="PROSITE" id="PS51253">
    <property type="entry name" value="HTH_CENPB"/>
    <property type="match status" value="1"/>
</dbReference>
<accession>X8IWF7</accession>
<dbReference type="GO" id="GO:0005634">
    <property type="term" value="C:nucleus"/>
    <property type="evidence" value="ECO:0007669"/>
    <property type="project" value="TreeGrafter"/>
</dbReference>
<organism evidence="4 5">
    <name type="scientific">Rhizoctonia solani AG-3 Rhs1AP</name>
    <dbReference type="NCBI Taxonomy" id="1086054"/>
    <lineage>
        <taxon>Eukaryota</taxon>
        <taxon>Fungi</taxon>
        <taxon>Dikarya</taxon>
        <taxon>Basidiomycota</taxon>
        <taxon>Agaricomycotina</taxon>
        <taxon>Agaricomycetes</taxon>
        <taxon>Cantharellales</taxon>
        <taxon>Ceratobasidiaceae</taxon>
        <taxon>Rhizoctonia</taxon>
    </lineage>
</organism>
<dbReference type="InterPro" id="IPR006600">
    <property type="entry name" value="HTH_CenpB_DNA-bd_dom"/>
</dbReference>
<dbReference type="GO" id="GO:0003677">
    <property type="term" value="F:DNA binding"/>
    <property type="evidence" value="ECO:0007669"/>
    <property type="project" value="UniProtKB-KW"/>
</dbReference>
<keyword evidence="1" id="KW-0238">DNA-binding</keyword>
<dbReference type="InterPro" id="IPR009057">
    <property type="entry name" value="Homeodomain-like_sf"/>
</dbReference>
<evidence type="ECO:0000313" key="5">
    <source>
        <dbReference type="Proteomes" id="UP000030108"/>
    </source>
</evidence>
<sequence length="484" mass="54696">MKDKDRLILQLHNPNELSFKRIRQAEYPDVDRALQMWILQNQGRNLRITGDVIQAKARDFATAFGHPSDFLSLSNGWLTSLKERMGLRQHHYHGEAASAPVDTLAAEIARIRAFRDTYDDNAIFNFDESASFYRMAPDKGLATQQMSGVKSDKTRITFGVAANMDGSEKLPLLIIGHAKQPRAFGKKSGKQLKFDYWWNKKAWMTASIWQGWLANLNKLMKKQKRKILLLCDNAPSHIHDQKKYSNVRIEHFAPNLTAWIQPNNAGIIQCLKSYYKQAFIYKVIERDNQCEKNIYKINQLEAMNMLRDAWEQVSSTIIANCWRHTKISGPAPEEAVTAFSVPTVANEVNEAVASLQHTLNSAGDRIGPLGPMHAHKYLAIDATVPTEQEWSDQEIVEQIQEELKQTKAEARGEIIYDDDDDDNEDNPSNGVAHKSSSPRVDSPAAAIASIDALKSFLSRLDDPGFDSNMVQLDNLRQQIASFGV</sequence>
<dbReference type="SMART" id="SM00674">
    <property type="entry name" value="CENPB"/>
    <property type="match status" value="1"/>
</dbReference>
<dbReference type="InterPro" id="IPR004875">
    <property type="entry name" value="DDE_SF_endonuclease_dom"/>
</dbReference>
<name>X8IWF7_9AGAM</name>
<gene>
    <name evidence="4" type="ORF">RSOL_008910</name>
</gene>
<dbReference type="Pfam" id="PF03184">
    <property type="entry name" value="DDE_1"/>
    <property type="match status" value="1"/>
</dbReference>
<dbReference type="PANTHER" id="PTHR19303:SF73">
    <property type="entry name" value="PROTEIN PDC2"/>
    <property type="match status" value="1"/>
</dbReference>